<accession>A0A367RYV0</accession>
<evidence type="ECO:0000313" key="1">
    <source>
        <dbReference type="EMBL" id="RCJ40874.1"/>
    </source>
</evidence>
<sequence length="73" mass="7730">MKRGGKHVARYTDGLVVVVNSQGVFVGTQSSDVSKFITATFGVGLSGTIEINSPDNSSIQNSFTKLSLVAWHS</sequence>
<dbReference type="Proteomes" id="UP000252085">
    <property type="component" value="Unassembled WGS sequence"/>
</dbReference>
<gene>
    <name evidence="1" type="ORF">A6769_39365</name>
</gene>
<comment type="caution">
    <text evidence="1">The sequence shown here is derived from an EMBL/GenBank/DDBJ whole genome shotgun (WGS) entry which is preliminary data.</text>
</comment>
<organism evidence="1 2">
    <name type="scientific">Nostoc punctiforme NIES-2108</name>
    <dbReference type="NCBI Taxonomy" id="1356359"/>
    <lineage>
        <taxon>Bacteria</taxon>
        <taxon>Bacillati</taxon>
        <taxon>Cyanobacteriota</taxon>
        <taxon>Cyanophyceae</taxon>
        <taxon>Nostocales</taxon>
        <taxon>Nostocaceae</taxon>
        <taxon>Nostoc</taxon>
    </lineage>
</organism>
<reference evidence="1 2" key="1">
    <citation type="submission" date="2016-04" db="EMBL/GenBank/DDBJ databases">
        <authorList>
            <person name="Evans L.H."/>
            <person name="Alamgir A."/>
            <person name="Owens N."/>
            <person name="Weber N.D."/>
            <person name="Virtaneva K."/>
            <person name="Barbian K."/>
            <person name="Babar A."/>
            <person name="Rosenke K."/>
        </authorList>
    </citation>
    <scope>NUCLEOTIDE SEQUENCE [LARGE SCALE GENOMIC DNA]</scope>
    <source>
        <strain evidence="1">NIES-2108</strain>
    </source>
</reference>
<protein>
    <submittedName>
        <fullName evidence="1">Uncharacterized protein</fullName>
    </submittedName>
</protein>
<name>A0A367RYV0_NOSPU</name>
<proteinExistence type="predicted"/>
<dbReference type="EMBL" id="LXQE01000049">
    <property type="protein sequence ID" value="RCJ40874.1"/>
    <property type="molecule type" value="Genomic_DNA"/>
</dbReference>
<dbReference type="AlphaFoldDB" id="A0A367RYV0"/>
<evidence type="ECO:0000313" key="2">
    <source>
        <dbReference type="Proteomes" id="UP000252085"/>
    </source>
</evidence>